<dbReference type="Proteomes" id="UP000002941">
    <property type="component" value="Unassembled WGS sequence"/>
</dbReference>
<evidence type="ECO:0000256" key="4">
    <source>
        <dbReference type="ARBA" id="ARBA00023125"/>
    </source>
</evidence>
<evidence type="ECO:0000313" key="9">
    <source>
        <dbReference type="Proteomes" id="UP000002941"/>
    </source>
</evidence>
<evidence type="ECO:0000256" key="5">
    <source>
        <dbReference type="ARBA" id="ARBA00023163"/>
    </source>
</evidence>
<dbReference type="Pfam" id="PF00155">
    <property type="entry name" value="Aminotran_1_2"/>
    <property type="match status" value="1"/>
</dbReference>
<dbReference type="InterPro" id="IPR015424">
    <property type="entry name" value="PyrdxlP-dep_Trfase"/>
</dbReference>
<dbReference type="InterPro" id="IPR036388">
    <property type="entry name" value="WH-like_DNA-bd_sf"/>
</dbReference>
<dbReference type="AlphaFoldDB" id="J1HDW6"/>
<dbReference type="InterPro" id="IPR036390">
    <property type="entry name" value="WH_DNA-bd_sf"/>
</dbReference>
<reference evidence="8 9" key="1">
    <citation type="submission" date="2012-05" db="EMBL/GenBank/DDBJ databases">
        <authorList>
            <person name="Harkins D.M."/>
            <person name="Madupu R."/>
            <person name="Durkin A.S."/>
            <person name="Torralba M."/>
            <person name="Methe B."/>
            <person name="Sutton G.G."/>
            <person name="Nelson K.E."/>
        </authorList>
    </citation>
    <scope>NUCLEOTIDE SEQUENCE [LARGE SCALE GENOMIC DNA]</scope>
    <source>
        <strain evidence="8 9">F0489</strain>
    </source>
</reference>
<dbReference type="GO" id="GO:0003677">
    <property type="term" value="F:DNA binding"/>
    <property type="evidence" value="ECO:0007669"/>
    <property type="project" value="UniProtKB-KW"/>
</dbReference>
<dbReference type="CDD" id="cd07377">
    <property type="entry name" value="WHTH_GntR"/>
    <property type="match status" value="1"/>
</dbReference>
<dbReference type="PANTHER" id="PTHR46577:SF1">
    <property type="entry name" value="HTH-TYPE TRANSCRIPTIONAL REGULATORY PROTEIN GABR"/>
    <property type="match status" value="1"/>
</dbReference>
<dbReference type="SUPFAM" id="SSF53383">
    <property type="entry name" value="PLP-dependent transferases"/>
    <property type="match status" value="1"/>
</dbReference>
<dbReference type="InterPro" id="IPR004839">
    <property type="entry name" value="Aminotransferase_I/II_large"/>
</dbReference>
<evidence type="ECO:0000256" key="6">
    <source>
        <dbReference type="SAM" id="MobiDB-lite"/>
    </source>
</evidence>
<dbReference type="PROSITE" id="PS50949">
    <property type="entry name" value="HTH_GNTR"/>
    <property type="match status" value="1"/>
</dbReference>
<keyword evidence="2" id="KW-0663">Pyridoxal phosphate</keyword>
<sequence length="436" mass="46890">MDVQIDRNRSIPTQIVEDLRSRITDSRLAPGDPLPSTRILARELGVSRGSVVSAYEQLAGEGFLVAGPGGTRVDPSLQVPAPPSVRRRPSPGGIPVQGDLRPGAPATGPLTTAAWRSAWRMAAAHPTAHPSTGSERLRTLIAEHVRLTRSIRVDLHDVVVTSGARDGLRLVLAAQDRTGRLAVEDPGYPSLRHVPRVMGWTLQPVGTDAAGMSASTSGETADILLVTPNHQFPTGTQMPAARRFALLEAARRTGALLIEDDYDSELRSTHPPLRALDTEGRVAMLGSFAKTLTPALSLGYLIVPPSLRERVAGLCLPVSGVVQDAMAHYMEAGGLRRHTARMRREYRSRREAFVRLFPEGVPMEGGLHAIVPLRAGSDEQSVVARCRARGLAVEGMAGYWSARRPHASGIVLGLGTGSLERLRERLAVLRSTVDES</sequence>
<dbReference type="RefSeq" id="WP_008731702.1">
    <property type="nucleotide sequence ID" value="NZ_AKFT01000116.1"/>
</dbReference>
<evidence type="ECO:0000259" key="7">
    <source>
        <dbReference type="PROSITE" id="PS50949"/>
    </source>
</evidence>
<dbReference type="CDD" id="cd00609">
    <property type="entry name" value="AAT_like"/>
    <property type="match status" value="1"/>
</dbReference>
<evidence type="ECO:0000256" key="1">
    <source>
        <dbReference type="ARBA" id="ARBA00005384"/>
    </source>
</evidence>
<organism evidence="8 9">
    <name type="scientific">Actinomyces massiliensis F0489</name>
    <dbReference type="NCBI Taxonomy" id="1125718"/>
    <lineage>
        <taxon>Bacteria</taxon>
        <taxon>Bacillati</taxon>
        <taxon>Actinomycetota</taxon>
        <taxon>Actinomycetes</taxon>
        <taxon>Actinomycetales</taxon>
        <taxon>Actinomycetaceae</taxon>
        <taxon>Actinomyces</taxon>
    </lineage>
</organism>
<feature type="domain" description="HTH gntR-type" evidence="7">
    <location>
        <begin position="9"/>
        <end position="76"/>
    </location>
</feature>
<feature type="compositionally biased region" description="Low complexity" evidence="6">
    <location>
        <begin position="90"/>
        <end position="104"/>
    </location>
</feature>
<dbReference type="eggNOG" id="COG1167">
    <property type="taxonomic scope" value="Bacteria"/>
</dbReference>
<dbReference type="InterPro" id="IPR015421">
    <property type="entry name" value="PyrdxlP-dep_Trfase_major"/>
</dbReference>
<evidence type="ECO:0000313" key="8">
    <source>
        <dbReference type="EMBL" id="EJF43960.1"/>
    </source>
</evidence>
<dbReference type="EMBL" id="AKFT01000116">
    <property type="protein sequence ID" value="EJF43960.1"/>
    <property type="molecule type" value="Genomic_DNA"/>
</dbReference>
<feature type="region of interest" description="Disordered" evidence="6">
    <location>
        <begin position="74"/>
        <end position="104"/>
    </location>
</feature>
<keyword evidence="4" id="KW-0238">DNA-binding</keyword>
<gene>
    <name evidence="8" type="ORF">HMPREF1318_0864</name>
</gene>
<evidence type="ECO:0000256" key="2">
    <source>
        <dbReference type="ARBA" id="ARBA00022898"/>
    </source>
</evidence>
<dbReference type="InterPro" id="IPR051446">
    <property type="entry name" value="HTH_trans_reg/aminotransferase"/>
</dbReference>
<keyword evidence="5" id="KW-0804">Transcription</keyword>
<keyword evidence="3" id="KW-0805">Transcription regulation</keyword>
<comment type="caution">
    <text evidence="8">The sequence shown here is derived from an EMBL/GenBank/DDBJ whole genome shotgun (WGS) entry which is preliminary data.</text>
</comment>
<dbReference type="Gene3D" id="1.10.10.10">
    <property type="entry name" value="Winged helix-like DNA-binding domain superfamily/Winged helix DNA-binding domain"/>
    <property type="match status" value="1"/>
</dbReference>
<dbReference type="OrthoDB" id="594134at2"/>
<dbReference type="SUPFAM" id="SSF46785">
    <property type="entry name" value="Winged helix' DNA-binding domain"/>
    <property type="match status" value="1"/>
</dbReference>
<dbReference type="PRINTS" id="PR00035">
    <property type="entry name" value="HTHGNTR"/>
</dbReference>
<dbReference type="PANTHER" id="PTHR46577">
    <property type="entry name" value="HTH-TYPE TRANSCRIPTIONAL REGULATORY PROTEIN GABR"/>
    <property type="match status" value="1"/>
</dbReference>
<name>J1HDW6_9ACTO</name>
<dbReference type="Gene3D" id="3.40.640.10">
    <property type="entry name" value="Type I PLP-dependent aspartate aminotransferase-like (Major domain)"/>
    <property type="match status" value="1"/>
</dbReference>
<evidence type="ECO:0000256" key="3">
    <source>
        <dbReference type="ARBA" id="ARBA00023015"/>
    </source>
</evidence>
<keyword evidence="9" id="KW-1185">Reference proteome</keyword>
<dbReference type="SMART" id="SM00345">
    <property type="entry name" value="HTH_GNTR"/>
    <property type="match status" value="1"/>
</dbReference>
<accession>J1HDW6</accession>
<dbReference type="PATRIC" id="fig|1125718.3.peg.1551"/>
<dbReference type="GO" id="GO:0030170">
    <property type="term" value="F:pyridoxal phosphate binding"/>
    <property type="evidence" value="ECO:0007669"/>
    <property type="project" value="InterPro"/>
</dbReference>
<comment type="similarity">
    <text evidence="1">In the C-terminal section; belongs to the class-I pyridoxal-phosphate-dependent aminotransferase family.</text>
</comment>
<dbReference type="Pfam" id="PF00392">
    <property type="entry name" value="GntR"/>
    <property type="match status" value="1"/>
</dbReference>
<proteinExistence type="inferred from homology"/>
<dbReference type="GO" id="GO:0003700">
    <property type="term" value="F:DNA-binding transcription factor activity"/>
    <property type="evidence" value="ECO:0007669"/>
    <property type="project" value="InterPro"/>
</dbReference>
<protein>
    <submittedName>
        <fullName evidence="8">Transcriptional regulator, GntR family</fullName>
    </submittedName>
</protein>
<dbReference type="InterPro" id="IPR000524">
    <property type="entry name" value="Tscrpt_reg_HTH_GntR"/>
</dbReference>